<name>A0A7D5KL87_9EURY</name>
<keyword evidence="1" id="KW-0456">Lyase</keyword>
<evidence type="ECO:0000256" key="1">
    <source>
        <dbReference type="ARBA" id="ARBA00023239"/>
    </source>
</evidence>
<dbReference type="PANTHER" id="PTHR12128:SF66">
    <property type="entry name" value="4-HYDROXY-2-OXOGLUTARATE ALDOLASE, MITOCHONDRIAL"/>
    <property type="match status" value="1"/>
</dbReference>
<dbReference type="EMBL" id="CP058529">
    <property type="protein sequence ID" value="QLG27315.1"/>
    <property type="molecule type" value="Genomic_DNA"/>
</dbReference>
<feature type="active site" description="Proton donor/acceptor" evidence="3">
    <location>
        <position position="134"/>
    </location>
</feature>
<organism evidence="6 7">
    <name type="scientific">Halorarum halophilum</name>
    <dbReference type="NCBI Taxonomy" id="2743090"/>
    <lineage>
        <taxon>Archaea</taxon>
        <taxon>Methanobacteriati</taxon>
        <taxon>Methanobacteriota</taxon>
        <taxon>Stenosarchaea group</taxon>
        <taxon>Halobacteria</taxon>
        <taxon>Halobacteriales</taxon>
        <taxon>Haloferacaceae</taxon>
        <taxon>Halorarum</taxon>
    </lineage>
</organism>
<dbReference type="InterPro" id="IPR002220">
    <property type="entry name" value="DapA-like"/>
</dbReference>
<dbReference type="RefSeq" id="WP_179168890.1">
    <property type="nucleotide sequence ID" value="NZ_CP058529.1"/>
</dbReference>
<dbReference type="SMART" id="SM01130">
    <property type="entry name" value="DHDPS"/>
    <property type="match status" value="1"/>
</dbReference>
<dbReference type="OrthoDB" id="33636at2157"/>
<keyword evidence="2" id="KW-0704">Schiff base</keyword>
<dbReference type="GO" id="GO:0008675">
    <property type="term" value="F:2-dehydro-3-deoxy-phosphogluconate aldolase activity"/>
    <property type="evidence" value="ECO:0007669"/>
    <property type="project" value="UniProtKB-ARBA"/>
</dbReference>
<keyword evidence="7" id="KW-1185">Reference proteome</keyword>
<feature type="binding site" evidence="4">
    <location>
        <position position="204"/>
    </location>
    <ligand>
        <name>pyruvate</name>
        <dbReference type="ChEBI" id="CHEBI:15361"/>
    </ligand>
</feature>
<feature type="active site" description="Schiff-base intermediate with substrate" evidence="3">
    <location>
        <position position="162"/>
    </location>
</feature>
<dbReference type="CDD" id="cd00408">
    <property type="entry name" value="DHDPS-like"/>
    <property type="match status" value="1"/>
</dbReference>
<sequence length="298" mass="30913">MRISGTIPPMVTPTLGRDGGVDAPTLRSFTESLVDGGVHALFPNGSNGEFSSLTRAERRTVVETVVDAADGTPIIAGCGGTSVGDVLAGIDDAEAAGADAAVVVTPYYLSTRQSGLREFYETVATRSPLPVVLYNIPQLTGVSLDVETVAALSGHDDIVGIKDSCGGATYHFRLIENTPEDFSVIQGITTLATASLDAGSDGIVTGTANVFPGAMADLYDAHVAGEGERVTRLLKDVVIPISAAHDGIPTAMALKFLVRHSGTEVGPPLLPLPELSPAEERRLADAYDAVATRLDATR</sequence>
<evidence type="ECO:0000256" key="2">
    <source>
        <dbReference type="ARBA" id="ARBA00023270"/>
    </source>
</evidence>
<dbReference type="GO" id="GO:0044281">
    <property type="term" value="P:small molecule metabolic process"/>
    <property type="evidence" value="ECO:0007669"/>
    <property type="project" value="UniProtKB-ARBA"/>
</dbReference>
<accession>A0A7D5KL87</accession>
<proteinExistence type="predicted"/>
<evidence type="ECO:0000256" key="5">
    <source>
        <dbReference type="SAM" id="MobiDB-lite"/>
    </source>
</evidence>
<protein>
    <submittedName>
        <fullName evidence="6">Dihydrodipicolinate synthase family protein</fullName>
    </submittedName>
</protein>
<dbReference type="Pfam" id="PF00701">
    <property type="entry name" value="DHDPS"/>
    <property type="match status" value="1"/>
</dbReference>
<dbReference type="PRINTS" id="PR00146">
    <property type="entry name" value="DHPICSNTHASE"/>
</dbReference>
<dbReference type="SUPFAM" id="SSF51569">
    <property type="entry name" value="Aldolase"/>
    <property type="match status" value="1"/>
</dbReference>
<evidence type="ECO:0000256" key="4">
    <source>
        <dbReference type="PIRSR" id="PIRSR001365-2"/>
    </source>
</evidence>
<dbReference type="KEGG" id="halg:HUG10_07035"/>
<evidence type="ECO:0000313" key="7">
    <source>
        <dbReference type="Proteomes" id="UP000509750"/>
    </source>
</evidence>
<dbReference type="PROSITE" id="PS00666">
    <property type="entry name" value="DHDPS_2"/>
    <property type="match status" value="1"/>
</dbReference>
<reference evidence="6 7" key="1">
    <citation type="submission" date="2020-07" db="EMBL/GenBank/DDBJ databases">
        <title>Gai3-2, isolated from salt lake.</title>
        <authorList>
            <person name="Cui H."/>
            <person name="Shi X."/>
        </authorList>
    </citation>
    <scope>NUCLEOTIDE SEQUENCE [LARGE SCALE GENOMIC DNA]</scope>
    <source>
        <strain evidence="6 7">Gai3-2</strain>
    </source>
</reference>
<dbReference type="PANTHER" id="PTHR12128">
    <property type="entry name" value="DIHYDRODIPICOLINATE SYNTHASE"/>
    <property type="match status" value="1"/>
</dbReference>
<dbReference type="Proteomes" id="UP000509750">
    <property type="component" value="Chromosome"/>
</dbReference>
<gene>
    <name evidence="6" type="ORF">HUG10_07035</name>
</gene>
<dbReference type="GO" id="GO:0008840">
    <property type="term" value="F:4-hydroxy-tetrahydrodipicolinate synthase activity"/>
    <property type="evidence" value="ECO:0007669"/>
    <property type="project" value="TreeGrafter"/>
</dbReference>
<dbReference type="AlphaFoldDB" id="A0A7D5KL87"/>
<evidence type="ECO:0000256" key="3">
    <source>
        <dbReference type="PIRSR" id="PIRSR001365-1"/>
    </source>
</evidence>
<dbReference type="GeneID" id="56028574"/>
<dbReference type="InterPro" id="IPR020625">
    <property type="entry name" value="Schiff_base-form_aldolases_AS"/>
</dbReference>
<feature type="region of interest" description="Disordered" evidence="5">
    <location>
        <begin position="1"/>
        <end position="20"/>
    </location>
</feature>
<dbReference type="InterPro" id="IPR013785">
    <property type="entry name" value="Aldolase_TIM"/>
</dbReference>
<evidence type="ECO:0000313" key="6">
    <source>
        <dbReference type="EMBL" id="QLG27315.1"/>
    </source>
</evidence>
<dbReference type="Gene3D" id="3.20.20.70">
    <property type="entry name" value="Aldolase class I"/>
    <property type="match status" value="1"/>
</dbReference>
<dbReference type="PIRSF" id="PIRSF001365">
    <property type="entry name" value="DHDPS"/>
    <property type="match status" value="1"/>
</dbReference>